<evidence type="ECO:0000256" key="2">
    <source>
        <dbReference type="ARBA" id="ARBA00022777"/>
    </source>
</evidence>
<reference evidence="4" key="2">
    <citation type="submission" date="2020-09" db="EMBL/GenBank/DDBJ databases">
        <authorList>
            <person name="Sun Q."/>
            <person name="Ohkuma M."/>
        </authorList>
    </citation>
    <scope>NUCLEOTIDE SEQUENCE</scope>
    <source>
        <strain evidence="4">JCM 19831</strain>
    </source>
</reference>
<gene>
    <name evidence="4" type="ORF">GCM10007977_071100</name>
</gene>
<comment type="caution">
    <text evidence="4">The sequence shown here is derived from an EMBL/GenBank/DDBJ whole genome shotgun (WGS) entry which is preliminary data.</text>
</comment>
<protein>
    <recommendedName>
        <fullName evidence="3">Carbohydrate kinase PfkB domain-containing protein</fullName>
    </recommendedName>
</protein>
<evidence type="ECO:0000259" key="3">
    <source>
        <dbReference type="Pfam" id="PF00294"/>
    </source>
</evidence>
<dbReference type="Proteomes" id="UP000642070">
    <property type="component" value="Unassembled WGS sequence"/>
</dbReference>
<dbReference type="PANTHER" id="PTHR10584:SF166">
    <property type="entry name" value="RIBOKINASE"/>
    <property type="match status" value="1"/>
</dbReference>
<dbReference type="PROSITE" id="PS00584">
    <property type="entry name" value="PFKB_KINASES_2"/>
    <property type="match status" value="1"/>
</dbReference>
<evidence type="ECO:0000313" key="5">
    <source>
        <dbReference type="Proteomes" id="UP000642070"/>
    </source>
</evidence>
<reference evidence="4" key="1">
    <citation type="journal article" date="2014" name="Int. J. Syst. Evol. Microbiol.">
        <title>Complete genome sequence of Corynebacterium casei LMG S-19264T (=DSM 44701T), isolated from a smear-ripened cheese.</title>
        <authorList>
            <consortium name="US DOE Joint Genome Institute (JGI-PGF)"/>
            <person name="Walter F."/>
            <person name="Albersmeier A."/>
            <person name="Kalinowski J."/>
            <person name="Ruckert C."/>
        </authorList>
    </citation>
    <scope>NUCLEOTIDE SEQUENCE</scope>
    <source>
        <strain evidence="4">JCM 19831</strain>
    </source>
</reference>
<dbReference type="Gene3D" id="3.40.1190.20">
    <property type="match status" value="1"/>
</dbReference>
<dbReference type="InterPro" id="IPR002173">
    <property type="entry name" value="Carboh/pur_kinase_PfkB_CS"/>
</dbReference>
<proteinExistence type="predicted"/>
<dbReference type="Pfam" id="PF00294">
    <property type="entry name" value="PfkB"/>
    <property type="match status" value="1"/>
</dbReference>
<evidence type="ECO:0000256" key="1">
    <source>
        <dbReference type="ARBA" id="ARBA00022679"/>
    </source>
</evidence>
<sequence>MYRHGVTPPPAPSGNVLIAGPVAWNLLIRVDELPRPEPHTVFAGWHHETLGGTSAGKALNLARLGLGVTLATLLADDDAGRRIAAALREPGIDLLAFPSANGSERHVNLMDRHGARLSVYLTLPRPALSVAVPATVLAAADAVVADLADHSRPVLRAARAAGRPIWCDLHDYDGESEFHREFAEAADYLFVSDERLPDPESFLRARVAAGAGLAVCTHGARGATALARGGDPVHVEATRVDEVVDTNGAGDAFFAGFLAAHLRGAPLLECLRQASRAGALAVRTRDLAPADLAPESIQA</sequence>
<keyword evidence="5" id="KW-1185">Reference proteome</keyword>
<dbReference type="AlphaFoldDB" id="A0A917X3K3"/>
<organism evidence="4 5">
    <name type="scientific">Dactylosporangium sucinum</name>
    <dbReference type="NCBI Taxonomy" id="1424081"/>
    <lineage>
        <taxon>Bacteria</taxon>
        <taxon>Bacillati</taxon>
        <taxon>Actinomycetota</taxon>
        <taxon>Actinomycetes</taxon>
        <taxon>Micromonosporales</taxon>
        <taxon>Micromonosporaceae</taxon>
        <taxon>Dactylosporangium</taxon>
    </lineage>
</organism>
<evidence type="ECO:0000313" key="4">
    <source>
        <dbReference type="EMBL" id="GGM59370.1"/>
    </source>
</evidence>
<feature type="domain" description="Carbohydrate kinase PfkB" evidence="3">
    <location>
        <begin position="47"/>
        <end position="286"/>
    </location>
</feature>
<dbReference type="PANTHER" id="PTHR10584">
    <property type="entry name" value="SUGAR KINASE"/>
    <property type="match status" value="1"/>
</dbReference>
<accession>A0A917X3K3</accession>
<dbReference type="EMBL" id="BMPI01000042">
    <property type="protein sequence ID" value="GGM59370.1"/>
    <property type="molecule type" value="Genomic_DNA"/>
</dbReference>
<dbReference type="InterPro" id="IPR029056">
    <property type="entry name" value="Ribokinase-like"/>
</dbReference>
<keyword evidence="1" id="KW-0808">Transferase</keyword>
<keyword evidence="2" id="KW-0418">Kinase</keyword>
<dbReference type="InterPro" id="IPR011611">
    <property type="entry name" value="PfkB_dom"/>
</dbReference>
<dbReference type="GO" id="GO:0016301">
    <property type="term" value="F:kinase activity"/>
    <property type="evidence" value="ECO:0007669"/>
    <property type="project" value="UniProtKB-KW"/>
</dbReference>
<name>A0A917X3K3_9ACTN</name>
<dbReference type="SUPFAM" id="SSF53613">
    <property type="entry name" value="Ribokinase-like"/>
    <property type="match status" value="1"/>
</dbReference>